<feature type="region of interest" description="Disordered" evidence="1">
    <location>
        <begin position="257"/>
        <end position="278"/>
    </location>
</feature>
<dbReference type="OrthoDB" id="2496344at2759"/>
<dbReference type="Proteomes" id="UP000235388">
    <property type="component" value="Unassembled WGS sequence"/>
</dbReference>
<organism evidence="2 3">
    <name type="scientific">Puccinia coronata f. sp. avenae</name>
    <dbReference type="NCBI Taxonomy" id="200324"/>
    <lineage>
        <taxon>Eukaryota</taxon>
        <taxon>Fungi</taxon>
        <taxon>Dikarya</taxon>
        <taxon>Basidiomycota</taxon>
        <taxon>Pucciniomycotina</taxon>
        <taxon>Pucciniomycetes</taxon>
        <taxon>Pucciniales</taxon>
        <taxon>Pucciniaceae</taxon>
        <taxon>Puccinia</taxon>
    </lineage>
</organism>
<evidence type="ECO:0000256" key="1">
    <source>
        <dbReference type="SAM" id="MobiDB-lite"/>
    </source>
</evidence>
<gene>
    <name evidence="2" type="ORF">PCANC_00429</name>
</gene>
<dbReference type="AlphaFoldDB" id="A0A2N5W953"/>
<name>A0A2N5W953_9BASI</name>
<evidence type="ECO:0000313" key="3">
    <source>
        <dbReference type="Proteomes" id="UP000235388"/>
    </source>
</evidence>
<accession>A0A2N5W953</accession>
<evidence type="ECO:0000313" key="2">
    <source>
        <dbReference type="EMBL" id="PLW58757.1"/>
    </source>
</evidence>
<feature type="compositionally biased region" description="Basic residues" evidence="1">
    <location>
        <begin position="412"/>
        <end position="421"/>
    </location>
</feature>
<sequence>MFDEQATHQWFPQETSQFNFDLSYPQNPSNDSIFGSQIQSQTNATCYPQDIIVPSIGLYDICQPIDYVGSQEKNLLTVKQTVGPSIGSISPKSFNFCGEGIMPMGSGNPTTDFMLNLSQLTQYDINKDSLCSTGFGSVPQPTRLEKNEGGRPGDLMNDIGTGYQKNSENLMQQGTKSYPLTADFQSDVANHTSTASHPASLQSSRFDQMSILGADITNFLESVFKGSQPLPINPPGESLFPTFEQPTLNAVQNVGLKSHTGDPRVNAPLPNRPNGDSQNGVLRALRNGKQKALGEISASLKNSQPKLKPISNNTSTDFRDGRSDALELPRIARDPPIDSSFVVGTCLSQKRKLFEDETDQTFISCRTIKSTPPLIVNGKNSQGEPTYCPLITVSIPSLPSIPKICFEAKNHAKNHTSRRNKLGQPAGKKARLEKH</sequence>
<feature type="region of interest" description="Disordered" evidence="1">
    <location>
        <begin position="412"/>
        <end position="435"/>
    </location>
</feature>
<keyword evidence="3" id="KW-1185">Reference proteome</keyword>
<protein>
    <submittedName>
        <fullName evidence="2">Uncharacterized protein</fullName>
    </submittedName>
</protein>
<reference evidence="2 3" key="1">
    <citation type="submission" date="2017-11" db="EMBL/GenBank/DDBJ databases">
        <title>De novo assembly and phasing of dikaryotic genomes from two isolates of Puccinia coronata f. sp. avenae, the causal agent of oat crown rust.</title>
        <authorList>
            <person name="Miller M.E."/>
            <person name="Zhang Y."/>
            <person name="Omidvar V."/>
            <person name="Sperschneider J."/>
            <person name="Schwessinger B."/>
            <person name="Raley C."/>
            <person name="Palmer J.M."/>
            <person name="Garnica D."/>
            <person name="Upadhyaya N."/>
            <person name="Rathjen J."/>
            <person name="Taylor J.M."/>
            <person name="Park R.F."/>
            <person name="Dodds P.N."/>
            <person name="Hirsch C.D."/>
            <person name="Kianian S.F."/>
            <person name="Figueroa M."/>
        </authorList>
    </citation>
    <scope>NUCLEOTIDE SEQUENCE [LARGE SCALE GENOMIC DNA]</scope>
    <source>
        <strain evidence="2">12NC29</strain>
    </source>
</reference>
<dbReference type="EMBL" id="PGCJ01000001">
    <property type="protein sequence ID" value="PLW58757.1"/>
    <property type="molecule type" value="Genomic_DNA"/>
</dbReference>
<comment type="caution">
    <text evidence="2">The sequence shown here is derived from an EMBL/GenBank/DDBJ whole genome shotgun (WGS) entry which is preliminary data.</text>
</comment>
<proteinExistence type="predicted"/>